<protein>
    <submittedName>
        <fullName evidence="1">Uncharacterized protein</fullName>
    </submittedName>
</protein>
<dbReference type="VEuPathDB" id="MicrosporidiaDB:HERIO_1900"/>
<proteinExistence type="predicted"/>
<sequence>MNNNGILKFNLRSSIFNDYKSCIKFLLDGQLIKKTLVCEKDSSKMNMKVTDINGCKTLYYKCDECDSKILLFDLIGLNFKMDICELLKKTFIFTGIDHKRNEFFDLEKSEEIEFVLKSKELEFLWNKLSIIVGNIYDESYTKLGGDDIKVQVVDAPFFKKIPFYLKVDSYNHQNHDNEIVMIVGIEDTVDRNVFIKRVAGLDFENVKVTLKEHINLKSNIINKERKVYVSACKELGLNRLTNDSYQKDLIKPVKLHLNNVISVMSRFREFQSERDDLSFEADKIDLFIKEYLWKKQMLRIKSGKNYQTIGFIDLLKHLFKLN</sequence>
<dbReference type="Proteomes" id="UP000192501">
    <property type="component" value="Unassembled WGS sequence"/>
</dbReference>
<organism evidence="1 2">
    <name type="scientific">Hepatospora eriocheir</name>
    <dbReference type="NCBI Taxonomy" id="1081669"/>
    <lineage>
        <taxon>Eukaryota</taxon>
        <taxon>Fungi</taxon>
        <taxon>Fungi incertae sedis</taxon>
        <taxon>Microsporidia</taxon>
        <taxon>Hepatosporidae</taxon>
        <taxon>Hepatospora</taxon>
    </lineage>
</organism>
<evidence type="ECO:0000313" key="2">
    <source>
        <dbReference type="Proteomes" id="UP000192501"/>
    </source>
</evidence>
<comment type="caution">
    <text evidence="1">The sequence shown here is derived from an EMBL/GenBank/DDBJ whole genome shotgun (WGS) entry which is preliminary data.</text>
</comment>
<dbReference type="VEuPathDB" id="MicrosporidiaDB:HERIO_1899"/>
<dbReference type="VEuPathDB" id="MicrosporidiaDB:A0H76_2261"/>
<name>A0A1X0QK78_9MICR</name>
<reference evidence="1 2" key="1">
    <citation type="journal article" date="2017" name="Environ. Microbiol.">
        <title>Decay of the glycolytic pathway and adaptation to intranuclear parasitism within Enterocytozoonidae microsporidia.</title>
        <authorList>
            <person name="Wiredu Boakye D."/>
            <person name="Jaroenlak P."/>
            <person name="Prachumwat A."/>
            <person name="Williams T.A."/>
            <person name="Bateman K.S."/>
            <person name="Itsathitphaisarn O."/>
            <person name="Sritunyalucksana K."/>
            <person name="Paszkiewicz K.H."/>
            <person name="Moore K.A."/>
            <person name="Stentiford G.D."/>
            <person name="Williams B.A."/>
        </authorList>
    </citation>
    <scope>NUCLEOTIDE SEQUENCE [LARGE SCALE GENOMIC DNA]</scope>
    <source>
        <strain evidence="2">canceri</strain>
    </source>
</reference>
<gene>
    <name evidence="1" type="ORF">A0H76_2261</name>
</gene>
<evidence type="ECO:0000313" key="1">
    <source>
        <dbReference type="EMBL" id="ORE00106.1"/>
    </source>
</evidence>
<dbReference type="EMBL" id="LTAI01000064">
    <property type="protein sequence ID" value="ORE00106.1"/>
    <property type="molecule type" value="Genomic_DNA"/>
</dbReference>
<dbReference type="AlphaFoldDB" id="A0A1X0QK78"/>
<accession>A0A1X0QK78</accession>